<sequence length="138" mass="15879">MPNGSLDTHLFGEKRTLAWDARRTYEDGDFHVPLMNWVWQLYVEGRVMDAVDEMNKEFDVDQMKSLLIVGLWCTNPNDKERPKAAQVIKVLRLEGPLPELPLDLHDRPPISIETHKHAEPTYDSLQPPLTNSFTSVGR</sequence>
<feature type="region of interest" description="Disordered" evidence="3">
    <location>
        <begin position="117"/>
        <end position="138"/>
    </location>
</feature>
<evidence type="ECO:0000313" key="5">
    <source>
        <dbReference type="Proteomes" id="UP001386955"/>
    </source>
</evidence>
<keyword evidence="1" id="KW-0547">Nucleotide-binding</keyword>
<evidence type="ECO:0000256" key="3">
    <source>
        <dbReference type="SAM" id="MobiDB-lite"/>
    </source>
</evidence>
<accession>A0AAN9RUE6</accession>
<proteinExistence type="predicted"/>
<dbReference type="PANTHER" id="PTHR27007">
    <property type="match status" value="1"/>
</dbReference>
<dbReference type="EMBL" id="JAYMYS010000008">
    <property type="protein sequence ID" value="KAK7383377.1"/>
    <property type="molecule type" value="Genomic_DNA"/>
</dbReference>
<keyword evidence="2" id="KW-0067">ATP-binding</keyword>
<dbReference type="Proteomes" id="UP001386955">
    <property type="component" value="Unassembled WGS sequence"/>
</dbReference>
<evidence type="ECO:0000256" key="1">
    <source>
        <dbReference type="ARBA" id="ARBA00022741"/>
    </source>
</evidence>
<dbReference type="GO" id="GO:0005524">
    <property type="term" value="F:ATP binding"/>
    <property type="evidence" value="ECO:0007669"/>
    <property type="project" value="UniProtKB-KW"/>
</dbReference>
<feature type="compositionally biased region" description="Polar residues" evidence="3">
    <location>
        <begin position="123"/>
        <end position="138"/>
    </location>
</feature>
<reference evidence="4 5" key="1">
    <citation type="submission" date="2024-01" db="EMBL/GenBank/DDBJ databases">
        <title>The genomes of 5 underutilized Papilionoideae crops provide insights into root nodulation and disease resistanc.</title>
        <authorList>
            <person name="Jiang F."/>
        </authorList>
    </citation>
    <scope>NUCLEOTIDE SEQUENCE [LARGE SCALE GENOMIC DNA]</scope>
    <source>
        <strain evidence="4">DUOXIRENSHENG_FW03</strain>
        <tissue evidence="4">Leaves</tissue>
    </source>
</reference>
<evidence type="ECO:0000313" key="4">
    <source>
        <dbReference type="EMBL" id="KAK7383377.1"/>
    </source>
</evidence>
<comment type="caution">
    <text evidence="4">The sequence shown here is derived from an EMBL/GenBank/DDBJ whole genome shotgun (WGS) entry which is preliminary data.</text>
</comment>
<dbReference type="InterPro" id="IPR050528">
    <property type="entry name" value="L-type_Lectin-RKs"/>
</dbReference>
<protein>
    <submittedName>
        <fullName evidence="4">Uncharacterized protein</fullName>
    </submittedName>
</protein>
<dbReference type="AlphaFoldDB" id="A0AAN9RUE6"/>
<dbReference type="Gene3D" id="1.10.510.10">
    <property type="entry name" value="Transferase(Phosphotransferase) domain 1"/>
    <property type="match status" value="1"/>
</dbReference>
<gene>
    <name evidence="4" type="ORF">VNO78_29055</name>
</gene>
<keyword evidence="5" id="KW-1185">Reference proteome</keyword>
<evidence type="ECO:0000256" key="2">
    <source>
        <dbReference type="ARBA" id="ARBA00022840"/>
    </source>
</evidence>
<name>A0AAN9RUE6_PSOTE</name>
<organism evidence="4 5">
    <name type="scientific">Psophocarpus tetragonolobus</name>
    <name type="common">Winged bean</name>
    <name type="synonym">Dolichos tetragonolobus</name>
    <dbReference type="NCBI Taxonomy" id="3891"/>
    <lineage>
        <taxon>Eukaryota</taxon>
        <taxon>Viridiplantae</taxon>
        <taxon>Streptophyta</taxon>
        <taxon>Embryophyta</taxon>
        <taxon>Tracheophyta</taxon>
        <taxon>Spermatophyta</taxon>
        <taxon>Magnoliopsida</taxon>
        <taxon>eudicotyledons</taxon>
        <taxon>Gunneridae</taxon>
        <taxon>Pentapetalae</taxon>
        <taxon>rosids</taxon>
        <taxon>fabids</taxon>
        <taxon>Fabales</taxon>
        <taxon>Fabaceae</taxon>
        <taxon>Papilionoideae</taxon>
        <taxon>50 kb inversion clade</taxon>
        <taxon>NPAAA clade</taxon>
        <taxon>indigoferoid/millettioid clade</taxon>
        <taxon>Phaseoleae</taxon>
        <taxon>Psophocarpus</taxon>
    </lineage>
</organism>